<protein>
    <submittedName>
        <fullName evidence="2">Aminoglycoside phosphotransferase family protein</fullName>
    </submittedName>
</protein>
<evidence type="ECO:0000313" key="3">
    <source>
        <dbReference type="Proteomes" id="UP000831467"/>
    </source>
</evidence>
<organism evidence="2 3">
    <name type="scientific">Microbacterium sufflavum</name>
    <dbReference type="NCBI Taxonomy" id="2851649"/>
    <lineage>
        <taxon>Bacteria</taxon>
        <taxon>Bacillati</taxon>
        <taxon>Actinomycetota</taxon>
        <taxon>Actinomycetes</taxon>
        <taxon>Micrococcales</taxon>
        <taxon>Microbacteriaceae</taxon>
        <taxon>Microbacterium</taxon>
    </lineage>
</organism>
<dbReference type="InterPro" id="IPR011009">
    <property type="entry name" value="Kinase-like_dom_sf"/>
</dbReference>
<dbReference type="SUPFAM" id="SSF56112">
    <property type="entry name" value="Protein kinase-like (PK-like)"/>
    <property type="match status" value="1"/>
</dbReference>
<dbReference type="PANTHER" id="PTHR21310">
    <property type="entry name" value="AMINOGLYCOSIDE PHOSPHOTRANSFERASE-RELATED-RELATED"/>
    <property type="match status" value="1"/>
</dbReference>
<name>A0ABY4IIU4_9MICO</name>
<keyword evidence="3" id="KW-1185">Reference proteome</keyword>
<dbReference type="InterPro" id="IPR051678">
    <property type="entry name" value="AGP_Transferase"/>
</dbReference>
<proteinExistence type="predicted"/>
<reference evidence="2 3" key="1">
    <citation type="submission" date="2021-06" db="EMBL/GenBank/DDBJ databases">
        <title>Genome-based taxonomic framework of Microbacterium strains isolated from marine environment, the description of four new species and reclassification of four preexisting species.</title>
        <authorList>
            <person name="Lee S.D."/>
            <person name="Kim S.-M."/>
            <person name="Byeon Y.-S."/>
            <person name="Yang H.L."/>
            <person name="Kim I.S."/>
        </authorList>
    </citation>
    <scope>NUCLEOTIDE SEQUENCE [LARGE SCALE GENOMIC DNA]</scope>
    <source>
        <strain evidence="2 3">SSW1-51</strain>
    </source>
</reference>
<sequence>MKEEIVTTSAVTPSDRAHLAELGRRSRLWSPGDEPTLVTRGAENTTFAVGDYIVRRSADLEAVDREVELLTTLARATSVPTPTPELHEAERGTFAYRRLRGTPLIHRRERDSKNVQRALIDVLSAFREALPVTRLPVDRYPNEEWHRDAVQTYRSVRSHLSAEQARLVRAFLDESPPPTRSLIIAQHNDLGAEHILVDDRGHVTGVIDWTDAALTDPARDIGSIYRDLGPDAAVCVGEALDGPPSDDELRRIRFHARCRWLEDVAFGIGDPLRRRPYLDNAWTTFDHTFAGGS</sequence>
<dbReference type="EMBL" id="CP078076">
    <property type="protein sequence ID" value="UPL12517.1"/>
    <property type="molecule type" value="Genomic_DNA"/>
</dbReference>
<dbReference type="Gene3D" id="3.90.1200.10">
    <property type="match status" value="1"/>
</dbReference>
<evidence type="ECO:0000313" key="2">
    <source>
        <dbReference type="EMBL" id="UPL12517.1"/>
    </source>
</evidence>
<feature type="domain" description="Aminoglycoside phosphotransferase" evidence="1">
    <location>
        <begin position="37"/>
        <end position="230"/>
    </location>
</feature>
<dbReference type="RefSeq" id="WP_247981878.1">
    <property type="nucleotide sequence ID" value="NZ_CP078076.1"/>
</dbReference>
<gene>
    <name evidence="2" type="ORF">KV394_15975</name>
</gene>
<dbReference type="Proteomes" id="UP000831467">
    <property type="component" value="Chromosome"/>
</dbReference>
<dbReference type="InterPro" id="IPR002575">
    <property type="entry name" value="Aminoglycoside_PTrfase"/>
</dbReference>
<accession>A0ABY4IIU4</accession>
<evidence type="ECO:0000259" key="1">
    <source>
        <dbReference type="Pfam" id="PF01636"/>
    </source>
</evidence>
<dbReference type="Pfam" id="PF01636">
    <property type="entry name" value="APH"/>
    <property type="match status" value="1"/>
</dbReference>